<dbReference type="GO" id="GO:0008841">
    <property type="term" value="F:dihydrofolate synthase activity"/>
    <property type="evidence" value="ECO:0007669"/>
    <property type="project" value="UniProtKB-EC"/>
</dbReference>
<feature type="domain" description="Mur ligase central" evidence="20">
    <location>
        <begin position="46"/>
        <end position="266"/>
    </location>
</feature>
<dbReference type="NCBIfam" id="TIGR01499">
    <property type="entry name" value="folC"/>
    <property type="match status" value="1"/>
</dbReference>
<gene>
    <name evidence="21" type="ORF">AZI98_08440</name>
</gene>
<evidence type="ECO:0000256" key="5">
    <source>
        <dbReference type="ARBA" id="ARBA00011245"/>
    </source>
</evidence>
<evidence type="ECO:0000256" key="11">
    <source>
        <dbReference type="ARBA" id="ARBA00022741"/>
    </source>
</evidence>
<evidence type="ECO:0000256" key="4">
    <source>
        <dbReference type="ARBA" id="ARBA00008276"/>
    </source>
</evidence>
<dbReference type="InterPro" id="IPR001645">
    <property type="entry name" value="Folylpolyglutamate_synth"/>
</dbReference>
<dbReference type="Pfam" id="PF08245">
    <property type="entry name" value="Mur_ligase_M"/>
    <property type="match status" value="1"/>
</dbReference>
<keyword evidence="11 18" id="KW-0547">Nucleotide-binding</keyword>
<proteinExistence type="inferred from homology"/>
<dbReference type="RefSeq" id="WP_063387845.1">
    <property type="nucleotide sequence ID" value="NZ_LWBR01000022.1"/>
</dbReference>
<dbReference type="PANTHER" id="PTHR11136">
    <property type="entry name" value="FOLYLPOLYGLUTAMATE SYNTHASE-RELATED"/>
    <property type="match status" value="1"/>
</dbReference>
<keyword evidence="9 18" id="KW-0436">Ligase</keyword>
<dbReference type="FunFam" id="3.40.1190.10:FF:000004">
    <property type="entry name" value="Dihydrofolate synthase/folylpolyglutamate synthase"/>
    <property type="match status" value="1"/>
</dbReference>
<evidence type="ECO:0000313" key="21">
    <source>
        <dbReference type="EMBL" id="KZN96453.1"/>
    </source>
</evidence>
<dbReference type="PANTHER" id="PTHR11136:SF0">
    <property type="entry name" value="DIHYDROFOLATE SYNTHETASE-RELATED"/>
    <property type="match status" value="1"/>
</dbReference>
<evidence type="ECO:0000256" key="9">
    <source>
        <dbReference type="ARBA" id="ARBA00022598"/>
    </source>
</evidence>
<sequence>MFQTYEEALKWIHSRLTFGIKPGLQRMEWMMEKLDHPERRCRFIHVAGTNGKGSTIAFMQEVLKAAEYKVGAFTSPYLESFNERITIDGNPISEEEILQLSNVIKPVVDELEKTELGAPTEFEVITAMMFYYFGKINVPDVVLLETGLGGKWDSTNIANPILSVITMIGHDHLNILGSTIEEIAEQKAGIIKNGVPVITAVEQKEALDVIERVAKEKKAKHYWLTRDFHAGDFDEFFVQTPFKRYNSLSLQMKGNHQAINAALSVMTLDYLRVYYSFIIEEEHIQEGLKRTFWKGRFEEVKEKPRVILDGAHNPEGMAALKETVQKFYPDKKIIMLFSCVKDKQYKEMIEQAAQIANRIIFTTFHFPKAADAKELYEACDMKDKEYEDNWELAYEKIINTMDDETVLIITGSLYFIGEVRKHIKHSS</sequence>
<comment type="subunit">
    <text evidence="5">Monomer.</text>
</comment>
<comment type="cofactor">
    <cofactor evidence="1">
        <name>Mg(2+)</name>
        <dbReference type="ChEBI" id="CHEBI:18420"/>
    </cofactor>
</comment>
<keyword evidence="10" id="KW-0479">Metal-binding</keyword>
<dbReference type="OrthoDB" id="9809356at2"/>
<dbReference type="EMBL" id="LWBR01000022">
    <property type="protein sequence ID" value="KZN96453.1"/>
    <property type="molecule type" value="Genomic_DNA"/>
</dbReference>
<reference evidence="21 22" key="1">
    <citation type="submission" date="2016-04" db="EMBL/GenBank/DDBJ databases">
        <title>Draft genome sequence of Aeribacillus pallidus 8m3 from petroleum reservoir.</title>
        <authorList>
            <person name="Poltaraus A.B."/>
            <person name="Nazina T.N."/>
            <person name="Tourova T.P."/>
            <person name="Malakho S.M."/>
            <person name="Korshunova A.V."/>
            <person name="Sokolova D.S."/>
        </authorList>
    </citation>
    <scope>NUCLEOTIDE SEQUENCE [LARGE SCALE GENOMIC DNA]</scope>
    <source>
        <strain evidence="21 22">8m3</strain>
    </source>
</reference>
<dbReference type="Pfam" id="PF02875">
    <property type="entry name" value="Mur_ligase_C"/>
    <property type="match status" value="1"/>
</dbReference>
<dbReference type="InterPro" id="IPR036615">
    <property type="entry name" value="Mur_ligase_C_dom_sf"/>
</dbReference>
<evidence type="ECO:0000256" key="10">
    <source>
        <dbReference type="ARBA" id="ARBA00022723"/>
    </source>
</evidence>
<dbReference type="STRING" id="33936.AZI98_08440"/>
<evidence type="ECO:0000256" key="7">
    <source>
        <dbReference type="ARBA" id="ARBA00013025"/>
    </source>
</evidence>
<feature type="domain" description="Mur ligase C-terminal" evidence="19">
    <location>
        <begin position="295"/>
        <end position="412"/>
    </location>
</feature>
<evidence type="ECO:0000256" key="15">
    <source>
        <dbReference type="ARBA" id="ARBA00030592"/>
    </source>
</evidence>
<dbReference type="SUPFAM" id="SSF53244">
    <property type="entry name" value="MurD-like peptide ligases, peptide-binding domain"/>
    <property type="match status" value="1"/>
</dbReference>
<evidence type="ECO:0000256" key="14">
    <source>
        <dbReference type="ARBA" id="ARBA00022909"/>
    </source>
</evidence>
<keyword evidence="13" id="KW-0460">Magnesium</keyword>
<dbReference type="GO" id="GO:0005737">
    <property type="term" value="C:cytoplasm"/>
    <property type="evidence" value="ECO:0007669"/>
    <property type="project" value="TreeGrafter"/>
</dbReference>
<comment type="pathway">
    <text evidence="3">Cofactor biosynthesis; tetrahydrofolylpolyglutamate biosynthesis.</text>
</comment>
<evidence type="ECO:0000313" key="22">
    <source>
        <dbReference type="Proteomes" id="UP000076476"/>
    </source>
</evidence>
<evidence type="ECO:0000256" key="6">
    <source>
        <dbReference type="ARBA" id="ARBA00013023"/>
    </source>
</evidence>
<evidence type="ECO:0000256" key="18">
    <source>
        <dbReference type="PIRNR" id="PIRNR001563"/>
    </source>
</evidence>
<evidence type="ECO:0000256" key="2">
    <source>
        <dbReference type="ARBA" id="ARBA00004799"/>
    </source>
</evidence>
<dbReference type="EC" id="6.3.2.12" evidence="6"/>
<dbReference type="SUPFAM" id="SSF53623">
    <property type="entry name" value="MurD-like peptide ligases, catalytic domain"/>
    <property type="match status" value="1"/>
</dbReference>
<dbReference type="Gene3D" id="3.40.1190.10">
    <property type="entry name" value="Mur-like, catalytic domain"/>
    <property type="match status" value="1"/>
</dbReference>
<keyword evidence="22" id="KW-1185">Reference proteome</keyword>
<evidence type="ECO:0000256" key="13">
    <source>
        <dbReference type="ARBA" id="ARBA00022842"/>
    </source>
</evidence>
<evidence type="ECO:0000256" key="3">
    <source>
        <dbReference type="ARBA" id="ARBA00005150"/>
    </source>
</evidence>
<evidence type="ECO:0000256" key="1">
    <source>
        <dbReference type="ARBA" id="ARBA00001946"/>
    </source>
</evidence>
<keyword evidence="14" id="KW-0289">Folate biosynthesis</keyword>
<organism evidence="21 22">
    <name type="scientific">Aeribacillus pallidus</name>
    <dbReference type="NCBI Taxonomy" id="33936"/>
    <lineage>
        <taxon>Bacteria</taxon>
        <taxon>Bacillati</taxon>
        <taxon>Bacillota</taxon>
        <taxon>Bacilli</taxon>
        <taxon>Bacillales</taxon>
        <taxon>Bacillaceae</taxon>
        <taxon>Aeribacillus</taxon>
    </lineage>
</organism>
<comment type="pathway">
    <text evidence="2">Cofactor biosynthesis; tetrahydrofolate biosynthesis; 7,8-dihydrofolate from 2-amino-4-hydroxy-6-hydroxymethyl-7,8-dihydropteridine diphosphate and 4-aminobenzoate: step 2/2.</text>
</comment>
<dbReference type="AlphaFoldDB" id="A0A165XVJ7"/>
<comment type="catalytic activity">
    <reaction evidence="16">
        <text>(6S)-5,6,7,8-tetrahydrofolyl-(gamma-L-Glu)(n) + L-glutamate + ATP = (6S)-5,6,7,8-tetrahydrofolyl-(gamma-L-Glu)(n+1) + ADP + phosphate + H(+)</text>
        <dbReference type="Rhea" id="RHEA:10580"/>
        <dbReference type="Rhea" id="RHEA-COMP:14738"/>
        <dbReference type="Rhea" id="RHEA-COMP:14740"/>
        <dbReference type="ChEBI" id="CHEBI:15378"/>
        <dbReference type="ChEBI" id="CHEBI:29985"/>
        <dbReference type="ChEBI" id="CHEBI:30616"/>
        <dbReference type="ChEBI" id="CHEBI:43474"/>
        <dbReference type="ChEBI" id="CHEBI:141005"/>
        <dbReference type="ChEBI" id="CHEBI:456216"/>
        <dbReference type="EC" id="6.3.2.17"/>
    </reaction>
</comment>
<dbReference type="PIRSF" id="PIRSF001563">
    <property type="entry name" value="Folylpolyglu_synth"/>
    <property type="match status" value="1"/>
</dbReference>
<comment type="similarity">
    <text evidence="4 18">Belongs to the folylpolyglutamate synthase family.</text>
</comment>
<evidence type="ECO:0000259" key="20">
    <source>
        <dbReference type="Pfam" id="PF08245"/>
    </source>
</evidence>
<evidence type="ECO:0000256" key="12">
    <source>
        <dbReference type="ARBA" id="ARBA00022840"/>
    </source>
</evidence>
<comment type="catalytic activity">
    <reaction evidence="17">
        <text>7,8-dihydropteroate + L-glutamate + ATP = 7,8-dihydrofolate + ADP + phosphate + H(+)</text>
        <dbReference type="Rhea" id="RHEA:23584"/>
        <dbReference type="ChEBI" id="CHEBI:15378"/>
        <dbReference type="ChEBI" id="CHEBI:17839"/>
        <dbReference type="ChEBI" id="CHEBI:29985"/>
        <dbReference type="ChEBI" id="CHEBI:30616"/>
        <dbReference type="ChEBI" id="CHEBI:43474"/>
        <dbReference type="ChEBI" id="CHEBI:57451"/>
        <dbReference type="ChEBI" id="CHEBI:456216"/>
        <dbReference type="EC" id="6.3.2.12"/>
    </reaction>
</comment>
<dbReference type="GO" id="GO:0004326">
    <property type="term" value="F:tetrahydrofolylpolyglutamate synthase activity"/>
    <property type="evidence" value="ECO:0007669"/>
    <property type="project" value="UniProtKB-EC"/>
</dbReference>
<keyword evidence="12 18" id="KW-0067">ATP-binding</keyword>
<evidence type="ECO:0000256" key="17">
    <source>
        <dbReference type="ARBA" id="ARBA00049161"/>
    </source>
</evidence>
<dbReference type="GO" id="GO:0005524">
    <property type="term" value="F:ATP binding"/>
    <property type="evidence" value="ECO:0007669"/>
    <property type="project" value="UniProtKB-KW"/>
</dbReference>
<dbReference type="InterPro" id="IPR013221">
    <property type="entry name" value="Mur_ligase_cen"/>
</dbReference>
<protein>
    <recommendedName>
        <fullName evidence="8">Dihydrofolate synthase/folylpolyglutamate synthase</fullName>
        <ecNumber evidence="6">6.3.2.12</ecNumber>
        <ecNumber evidence="7">6.3.2.17</ecNumber>
    </recommendedName>
    <alternativeName>
        <fullName evidence="15">Tetrahydrofolylpolyglutamate synthase</fullName>
    </alternativeName>
</protein>
<dbReference type="EC" id="6.3.2.17" evidence="7"/>
<evidence type="ECO:0000256" key="16">
    <source>
        <dbReference type="ARBA" id="ARBA00047493"/>
    </source>
</evidence>
<dbReference type="Proteomes" id="UP000076476">
    <property type="component" value="Unassembled WGS sequence"/>
</dbReference>
<dbReference type="InterPro" id="IPR004101">
    <property type="entry name" value="Mur_ligase_C"/>
</dbReference>
<evidence type="ECO:0000259" key="19">
    <source>
        <dbReference type="Pfam" id="PF02875"/>
    </source>
</evidence>
<dbReference type="GO" id="GO:0046872">
    <property type="term" value="F:metal ion binding"/>
    <property type="evidence" value="ECO:0007669"/>
    <property type="project" value="UniProtKB-KW"/>
</dbReference>
<dbReference type="Gene3D" id="3.90.190.20">
    <property type="entry name" value="Mur ligase, C-terminal domain"/>
    <property type="match status" value="1"/>
</dbReference>
<name>A0A165XVJ7_9BACI</name>
<dbReference type="GO" id="GO:0046656">
    <property type="term" value="P:folic acid biosynthetic process"/>
    <property type="evidence" value="ECO:0007669"/>
    <property type="project" value="UniProtKB-KW"/>
</dbReference>
<dbReference type="InterPro" id="IPR036565">
    <property type="entry name" value="Mur-like_cat_sf"/>
</dbReference>
<comment type="caution">
    <text evidence="21">The sequence shown here is derived from an EMBL/GenBank/DDBJ whole genome shotgun (WGS) entry which is preliminary data.</text>
</comment>
<accession>A0A165XVJ7</accession>
<evidence type="ECO:0000256" key="8">
    <source>
        <dbReference type="ARBA" id="ARBA00019357"/>
    </source>
</evidence>